<evidence type="ECO:0000313" key="3">
    <source>
        <dbReference type="EMBL" id="OWY95060.1"/>
    </source>
</evidence>
<dbReference type="Proteomes" id="UP000198211">
    <property type="component" value="Unassembled WGS sequence"/>
</dbReference>
<feature type="transmembrane region" description="Helical" evidence="2">
    <location>
        <begin position="37"/>
        <end position="58"/>
    </location>
</feature>
<evidence type="ECO:0000256" key="1">
    <source>
        <dbReference type="SAM" id="MobiDB-lite"/>
    </source>
</evidence>
<dbReference type="OrthoDB" id="108214at2759"/>
<feature type="transmembrane region" description="Helical" evidence="2">
    <location>
        <begin position="6"/>
        <end position="25"/>
    </location>
</feature>
<proteinExistence type="predicted"/>
<dbReference type="AlphaFoldDB" id="A0A225UQ34"/>
<feature type="compositionally biased region" description="Polar residues" evidence="1">
    <location>
        <begin position="116"/>
        <end position="133"/>
    </location>
</feature>
<reference evidence="4" key="1">
    <citation type="submission" date="2017-03" db="EMBL/GenBank/DDBJ databases">
        <title>Phytopthora megakarya and P. palmivora, two closely related causual agents of cacao black pod achieved similar genome size and gene model numbers by different mechanisms.</title>
        <authorList>
            <person name="Ali S."/>
            <person name="Shao J."/>
            <person name="Larry D.J."/>
            <person name="Kronmiller B."/>
            <person name="Shen D."/>
            <person name="Strem M.D."/>
            <person name="Melnick R.L."/>
            <person name="Guiltinan M.J."/>
            <person name="Tyler B.M."/>
            <person name="Meinhardt L.W."/>
            <person name="Bailey B.A."/>
        </authorList>
    </citation>
    <scope>NUCLEOTIDE SEQUENCE [LARGE SCALE GENOMIC DNA]</scope>
    <source>
        <strain evidence="4">zdho120</strain>
    </source>
</reference>
<protein>
    <submittedName>
        <fullName evidence="3">Uncharacterized protein</fullName>
    </submittedName>
</protein>
<feature type="compositionally biased region" description="Basic and acidic residues" evidence="1">
    <location>
        <begin position="89"/>
        <end position="106"/>
    </location>
</feature>
<organism evidence="3 4">
    <name type="scientific">Phytophthora megakarya</name>
    <dbReference type="NCBI Taxonomy" id="4795"/>
    <lineage>
        <taxon>Eukaryota</taxon>
        <taxon>Sar</taxon>
        <taxon>Stramenopiles</taxon>
        <taxon>Oomycota</taxon>
        <taxon>Peronosporomycetes</taxon>
        <taxon>Peronosporales</taxon>
        <taxon>Peronosporaceae</taxon>
        <taxon>Phytophthora</taxon>
    </lineage>
</organism>
<keyword evidence="2" id="KW-0472">Membrane</keyword>
<feature type="region of interest" description="Disordered" evidence="1">
    <location>
        <begin position="89"/>
        <end position="151"/>
    </location>
</feature>
<comment type="caution">
    <text evidence="3">The sequence shown here is derived from an EMBL/GenBank/DDBJ whole genome shotgun (WGS) entry which is preliminary data.</text>
</comment>
<gene>
    <name evidence="3" type="ORF">PHMEG_00035045</name>
</gene>
<name>A0A225UQ34_9STRA</name>
<keyword evidence="4" id="KW-1185">Reference proteome</keyword>
<evidence type="ECO:0000256" key="2">
    <source>
        <dbReference type="SAM" id="Phobius"/>
    </source>
</evidence>
<evidence type="ECO:0000313" key="4">
    <source>
        <dbReference type="Proteomes" id="UP000198211"/>
    </source>
</evidence>
<accession>A0A225UQ34</accession>
<keyword evidence="2" id="KW-0812">Transmembrane</keyword>
<dbReference type="EMBL" id="NBNE01013482">
    <property type="protein sequence ID" value="OWY95060.1"/>
    <property type="molecule type" value="Genomic_DNA"/>
</dbReference>
<sequence>MDLKNSIVVLVCQVLLTFVYSVYLYGFIHVQPSNQKFYLVLLPMIVGCILVLTIVGYGTNNGPVDKQTLPQICDKVVVIPTKSDEDDAIKIRTRESARVTRPTTHDTDDEEEKTGSKVTFTRSGGETTRTESQGDQDDQSTEQRSDADISSDVMNMAAITAVLQRLGADVVGIRSTASRNQPTKV</sequence>
<keyword evidence="2" id="KW-1133">Transmembrane helix</keyword>